<evidence type="ECO:0000256" key="1">
    <source>
        <dbReference type="SAM" id="MobiDB-lite"/>
    </source>
</evidence>
<dbReference type="InParanoid" id="E4V1Q9"/>
<dbReference type="AlphaFoldDB" id="E4V1Q9"/>
<dbReference type="InterPro" id="IPR031352">
    <property type="entry name" value="SesA"/>
</dbReference>
<accession>E4V1Q9</accession>
<dbReference type="Proteomes" id="UP000002669">
    <property type="component" value="Unassembled WGS sequence"/>
</dbReference>
<dbReference type="GeneID" id="10026225"/>
<dbReference type="EMBL" id="DS989827">
    <property type="protein sequence ID" value="EFR03974.1"/>
    <property type="molecule type" value="Genomic_DNA"/>
</dbReference>
<name>E4V1Q9_ARTGP</name>
<dbReference type="RefSeq" id="XP_003170982.1">
    <property type="nucleotide sequence ID" value="XM_003170934.1"/>
</dbReference>
<evidence type="ECO:0000259" key="2">
    <source>
        <dbReference type="Pfam" id="PF17107"/>
    </source>
</evidence>
<feature type="region of interest" description="Disordered" evidence="1">
    <location>
        <begin position="155"/>
        <end position="175"/>
    </location>
</feature>
<dbReference type="VEuPathDB" id="FungiDB:MGYG_06977"/>
<feature type="domain" description="NACHT-NTPase and P-loop NTPases N-terminal" evidence="2">
    <location>
        <begin position="10"/>
        <end position="128"/>
    </location>
</feature>
<reference evidence="4" key="1">
    <citation type="journal article" date="2012" name="MBio">
        <title>Comparative genome analysis of Trichophyton rubrum and related dermatophytes reveals candidate genes involved in infection.</title>
        <authorList>
            <person name="Martinez D.A."/>
            <person name="Oliver B.G."/>
            <person name="Graeser Y."/>
            <person name="Goldberg J.M."/>
            <person name="Li W."/>
            <person name="Martinez-Rossi N.M."/>
            <person name="Monod M."/>
            <person name="Shelest E."/>
            <person name="Barton R.C."/>
            <person name="Birch E."/>
            <person name="Brakhage A.A."/>
            <person name="Chen Z."/>
            <person name="Gurr S.J."/>
            <person name="Heiman D."/>
            <person name="Heitman J."/>
            <person name="Kosti I."/>
            <person name="Rossi A."/>
            <person name="Saif S."/>
            <person name="Samalova M."/>
            <person name="Saunders C.W."/>
            <person name="Shea T."/>
            <person name="Summerbell R.C."/>
            <person name="Xu J."/>
            <person name="Young S."/>
            <person name="Zeng Q."/>
            <person name="Birren B.W."/>
            <person name="Cuomo C.A."/>
            <person name="White T.C."/>
        </authorList>
    </citation>
    <scope>NUCLEOTIDE SEQUENCE [LARGE SCALE GENOMIC DNA]</scope>
    <source>
        <strain evidence="4">ATCC MYA-4604 / CBS 118893</strain>
    </source>
</reference>
<dbReference type="Pfam" id="PF17107">
    <property type="entry name" value="SesA"/>
    <property type="match status" value="1"/>
</dbReference>
<protein>
    <submittedName>
        <fullName evidence="3">SesA protein</fullName>
    </submittedName>
</protein>
<organism evidence="4">
    <name type="scientific">Arthroderma gypseum (strain ATCC MYA-4604 / CBS 118893)</name>
    <name type="common">Microsporum gypseum</name>
    <dbReference type="NCBI Taxonomy" id="535722"/>
    <lineage>
        <taxon>Eukaryota</taxon>
        <taxon>Fungi</taxon>
        <taxon>Dikarya</taxon>
        <taxon>Ascomycota</taxon>
        <taxon>Pezizomycotina</taxon>
        <taxon>Eurotiomycetes</taxon>
        <taxon>Eurotiomycetidae</taxon>
        <taxon>Onygenales</taxon>
        <taxon>Arthrodermataceae</taxon>
        <taxon>Nannizzia</taxon>
    </lineage>
</organism>
<evidence type="ECO:0000313" key="4">
    <source>
        <dbReference type="Proteomes" id="UP000002669"/>
    </source>
</evidence>
<proteinExistence type="predicted"/>
<sequence>MASKGFTALISITISILTSITRDCYTVIEEDKTLRDSFHEAGRGLPFIEEALRAIKSELNGRDINELTTASLETCSSKSQIAERVFRDVALAPADSRCSLYTATVRREGKGNSVEELVKEMISDVCNMVKDSAIEEPLKIHIKALRKAIKKLSNMEPSVPEEPSDGGISYHGSGNQFNALGGTQNNIQTVASNSSATSLGV</sequence>
<dbReference type="OrthoDB" id="4526369at2759"/>
<gene>
    <name evidence="3" type="ORF">MGYG_06977</name>
</gene>
<keyword evidence="4" id="KW-1185">Reference proteome</keyword>
<dbReference type="HOGENOM" id="CLU_080513_2_0_1"/>
<evidence type="ECO:0000313" key="3">
    <source>
        <dbReference type="EMBL" id="EFR03974.1"/>
    </source>
</evidence>
<dbReference type="OMA" id="LNSATEW"/>